<dbReference type="AlphaFoldDB" id="A0A2Z4LT85"/>
<sequence>MKTQKLGKRKLRIFKVAAILLVFLLLFLIEVALRFANYGTDYPLFVEAKSNPDFLVMNPNISKKYFGNEKDATSGYYELFKKEKDSGTTRIFVLGASTAVGYPYQKNVSFHRWLQYALNTTFMEEEVEVINLSLTAINSYTLLDFTKQLVNYSPDAVLIYAGHNEYYGALGIGSANSISRRPWMVNMALNLKKYRLVQLAETGLNSIGNLFDKKAEQRETLMAKMVADRQIKFGSERFQEGVHQFSSNFQRMADILKEQGIPVFISTIFSNEKDLAPFVSDSSNTEESAKHQYDLGVKAYKDANYLEAKKRFVKAKEYDMLRFRAPDTINAIIKELVDTHQNLYLVETAERFENESKNGIIGNDLLLEHVHPNVDGYALLGHTFYTSLVDEELFKTKPSHIFELNGLKSQMPITTVDSLAGYFEIIQLKEGWPFFEKLPAINSDGMSVPEKLGGKLAIGTLNWDGAMSELNQYYQSSGNKEGQLKVSESLALEYPLKEQFHTQAAILALQLGLVDKSKYYFEKAFSLNESIEMAHKIVVTLIEGNTFEATLPYLEYLGEKEPNNKQVSQLSEAINLIIDFRNKSGEIKSEMAVDVARSYLTLGKRGEAAKILKKVLEKDTLNEEAIALYKKIG</sequence>
<dbReference type="EMBL" id="CP030104">
    <property type="protein sequence ID" value="AWX44939.1"/>
    <property type="molecule type" value="Genomic_DNA"/>
</dbReference>
<dbReference type="Proteomes" id="UP000248536">
    <property type="component" value="Chromosome"/>
</dbReference>
<dbReference type="InterPro" id="IPR036514">
    <property type="entry name" value="SGNH_hydro_sf"/>
</dbReference>
<dbReference type="PANTHER" id="PTHR30383">
    <property type="entry name" value="THIOESTERASE 1/PROTEASE 1/LYSOPHOSPHOLIPASE L1"/>
    <property type="match status" value="1"/>
</dbReference>
<evidence type="ECO:0008006" key="3">
    <source>
        <dbReference type="Google" id="ProtNLM"/>
    </source>
</evidence>
<evidence type="ECO:0000313" key="2">
    <source>
        <dbReference type="Proteomes" id="UP000248536"/>
    </source>
</evidence>
<name>A0A2Z4LT85_9FLAO</name>
<dbReference type="Gene3D" id="3.40.50.1110">
    <property type="entry name" value="SGNH hydrolase"/>
    <property type="match status" value="1"/>
</dbReference>
<evidence type="ECO:0000313" key="1">
    <source>
        <dbReference type="EMBL" id="AWX44939.1"/>
    </source>
</evidence>
<organism evidence="1 2">
    <name type="scientific">Flagellimonas maritima</name>
    <dbReference type="NCBI Taxonomy" id="1383885"/>
    <lineage>
        <taxon>Bacteria</taxon>
        <taxon>Pseudomonadati</taxon>
        <taxon>Bacteroidota</taxon>
        <taxon>Flavobacteriia</taxon>
        <taxon>Flavobacteriales</taxon>
        <taxon>Flavobacteriaceae</taxon>
        <taxon>Flagellimonas</taxon>
    </lineage>
</organism>
<proteinExistence type="predicted"/>
<reference evidence="1 2" key="1">
    <citation type="submission" date="2018-06" db="EMBL/GenBank/DDBJ databases">
        <title>Spongiibacterium sp. HME9304 Genome sequencing and assembly.</title>
        <authorList>
            <person name="Kang H."/>
            <person name="Kim H."/>
            <person name="Joh K."/>
        </authorList>
    </citation>
    <scope>NUCLEOTIDE SEQUENCE [LARGE SCALE GENOMIC DNA]</scope>
    <source>
        <strain evidence="1 2">HME9304</strain>
    </source>
</reference>
<protein>
    <recommendedName>
        <fullName evidence="3">SGNH hydrolase-type esterase domain-containing protein</fullName>
    </recommendedName>
</protein>
<dbReference type="KEGG" id="spon:HME9304_01945"/>
<dbReference type="OrthoDB" id="239390at2"/>
<dbReference type="GO" id="GO:0004622">
    <property type="term" value="F:phosphatidylcholine lysophospholipase activity"/>
    <property type="evidence" value="ECO:0007669"/>
    <property type="project" value="TreeGrafter"/>
</dbReference>
<dbReference type="SUPFAM" id="SSF48452">
    <property type="entry name" value="TPR-like"/>
    <property type="match status" value="1"/>
</dbReference>
<dbReference type="InterPro" id="IPR051532">
    <property type="entry name" value="Ester_Hydrolysis_Enzymes"/>
</dbReference>
<dbReference type="RefSeq" id="WP_112378371.1">
    <property type="nucleotide sequence ID" value="NZ_CP030104.1"/>
</dbReference>
<gene>
    <name evidence="1" type="ORF">HME9304_01945</name>
</gene>
<dbReference type="InterPro" id="IPR011990">
    <property type="entry name" value="TPR-like_helical_dom_sf"/>
</dbReference>
<accession>A0A2Z4LT85</accession>
<dbReference type="Gene3D" id="1.25.40.10">
    <property type="entry name" value="Tetratricopeptide repeat domain"/>
    <property type="match status" value="1"/>
</dbReference>
<dbReference type="SUPFAM" id="SSF52266">
    <property type="entry name" value="SGNH hydrolase"/>
    <property type="match status" value="1"/>
</dbReference>
<keyword evidence="2" id="KW-1185">Reference proteome</keyword>
<dbReference type="PANTHER" id="PTHR30383:SF5">
    <property type="entry name" value="SGNH HYDROLASE-TYPE ESTERASE DOMAIN-CONTAINING PROTEIN"/>
    <property type="match status" value="1"/>
</dbReference>